<feature type="region of interest" description="Disordered" evidence="1">
    <location>
        <begin position="143"/>
        <end position="171"/>
    </location>
</feature>
<dbReference type="AlphaFoldDB" id="A0A2J6PN67"/>
<proteinExistence type="predicted"/>
<name>A0A2J6PN67_9HELO</name>
<dbReference type="EMBL" id="KZ613513">
    <property type="protein sequence ID" value="PMD15464.1"/>
    <property type="molecule type" value="Genomic_DNA"/>
</dbReference>
<keyword evidence="3" id="KW-1185">Reference proteome</keyword>
<reference evidence="2 3" key="1">
    <citation type="submission" date="2016-05" db="EMBL/GenBank/DDBJ databases">
        <title>A degradative enzymes factory behind the ericoid mycorrhizal symbiosis.</title>
        <authorList>
            <consortium name="DOE Joint Genome Institute"/>
            <person name="Martino E."/>
            <person name="Morin E."/>
            <person name="Grelet G."/>
            <person name="Kuo A."/>
            <person name="Kohler A."/>
            <person name="Daghino S."/>
            <person name="Barry K."/>
            <person name="Choi C."/>
            <person name="Cichocki N."/>
            <person name="Clum A."/>
            <person name="Copeland A."/>
            <person name="Hainaut M."/>
            <person name="Haridas S."/>
            <person name="Labutti K."/>
            <person name="Lindquist E."/>
            <person name="Lipzen A."/>
            <person name="Khouja H.-R."/>
            <person name="Murat C."/>
            <person name="Ohm R."/>
            <person name="Olson A."/>
            <person name="Spatafora J."/>
            <person name="Veneault-Fourrey C."/>
            <person name="Henrissat B."/>
            <person name="Grigoriev I."/>
            <person name="Martin F."/>
            <person name="Perotto S."/>
        </authorList>
    </citation>
    <scope>NUCLEOTIDE SEQUENCE [LARGE SCALE GENOMIC DNA]</scope>
    <source>
        <strain evidence="2 3">UAMH 7357</strain>
    </source>
</reference>
<protein>
    <submittedName>
        <fullName evidence="2">Uncharacterized protein</fullName>
    </submittedName>
</protein>
<feature type="compositionally biased region" description="Low complexity" evidence="1">
    <location>
        <begin position="143"/>
        <end position="157"/>
    </location>
</feature>
<feature type="compositionally biased region" description="Polar residues" evidence="1">
    <location>
        <begin position="159"/>
        <end position="171"/>
    </location>
</feature>
<organism evidence="2 3">
    <name type="scientific">Hyaloscypha hepaticicola</name>
    <dbReference type="NCBI Taxonomy" id="2082293"/>
    <lineage>
        <taxon>Eukaryota</taxon>
        <taxon>Fungi</taxon>
        <taxon>Dikarya</taxon>
        <taxon>Ascomycota</taxon>
        <taxon>Pezizomycotina</taxon>
        <taxon>Leotiomycetes</taxon>
        <taxon>Helotiales</taxon>
        <taxon>Hyaloscyphaceae</taxon>
        <taxon>Hyaloscypha</taxon>
    </lineage>
</organism>
<evidence type="ECO:0000313" key="2">
    <source>
        <dbReference type="EMBL" id="PMD15464.1"/>
    </source>
</evidence>
<evidence type="ECO:0000313" key="3">
    <source>
        <dbReference type="Proteomes" id="UP000235672"/>
    </source>
</evidence>
<accession>A0A2J6PN67</accession>
<gene>
    <name evidence="2" type="ORF">NA56DRAFT_709887</name>
</gene>
<dbReference type="OrthoDB" id="3545489at2759"/>
<sequence length="291" mass="33531">MAMFPFTDIAKSLQRKARMMLYSECQHSKGYNEGREMAQEVVCRIPRHRPKNIKILREGIARTAFRISPSNLLQSEAGSIHENIGDYGDTERFARMAALMAMLGDEINDYGSAIHSELQRQLEEENYQDVSDTVHEHLRNLTGWHTPPLTPPLTGSLAETPSSASSATKRNRQFHNLMSNLNGLREWWSTNRAEWCKRRDAVIAVDKLLNDFAFRMDHMDGNERLRLQYQFDQQLLGIRESLDWFPKNEPLQKMTRRVKEILRNFATSFTINNGSTCPIRTEPIGLSAYSP</sequence>
<dbReference type="Proteomes" id="UP000235672">
    <property type="component" value="Unassembled WGS sequence"/>
</dbReference>
<evidence type="ECO:0000256" key="1">
    <source>
        <dbReference type="SAM" id="MobiDB-lite"/>
    </source>
</evidence>